<dbReference type="AlphaFoldDB" id="A0A8H7XXZ8"/>
<feature type="region of interest" description="Disordered" evidence="1">
    <location>
        <begin position="1"/>
        <end position="62"/>
    </location>
</feature>
<gene>
    <name evidence="2" type="ORF">JR316_008035</name>
</gene>
<reference evidence="2" key="1">
    <citation type="submission" date="2021-02" db="EMBL/GenBank/DDBJ databases">
        <title>Psilocybe cubensis genome.</title>
        <authorList>
            <person name="Mckernan K.J."/>
            <person name="Crawford S."/>
            <person name="Trippe A."/>
            <person name="Kane L.T."/>
            <person name="Mclaughlin S."/>
        </authorList>
    </citation>
    <scope>NUCLEOTIDE SEQUENCE [LARGE SCALE GENOMIC DNA]</scope>
    <source>
        <strain evidence="2">MGC-MH-2018</strain>
    </source>
</reference>
<name>A0A8H7XXZ8_PSICU</name>
<evidence type="ECO:0000313" key="2">
    <source>
        <dbReference type="EMBL" id="KAG5167683.1"/>
    </source>
</evidence>
<proteinExistence type="predicted"/>
<feature type="compositionally biased region" description="Low complexity" evidence="1">
    <location>
        <begin position="1"/>
        <end position="11"/>
    </location>
</feature>
<comment type="caution">
    <text evidence="2">The sequence shown here is derived from an EMBL/GenBank/DDBJ whole genome shotgun (WGS) entry which is preliminary data.</text>
</comment>
<feature type="compositionally biased region" description="Polar residues" evidence="1">
    <location>
        <begin position="20"/>
        <end position="37"/>
    </location>
</feature>
<evidence type="ECO:0000256" key="1">
    <source>
        <dbReference type="SAM" id="MobiDB-lite"/>
    </source>
</evidence>
<sequence length="197" mass="21443">MEMNTGIKTGTGATGGSTGPNVDTSESTASVAQVHSTLRTEENSANRPSPARSPQPTITSPRALSYTTETQCGSHVRIESVDSVGGSSSLPEYRSREVSIVGGRNNVEEALPSSNFEMEPGKTWLTEYVLMDKRLYGWGRETSAAWIVALGLCHNSPIIQSSPHLRFVNTLDVMDEANAKKAFYIARRFLNWNEAAF</sequence>
<feature type="compositionally biased region" description="Polar residues" evidence="1">
    <location>
        <begin position="45"/>
        <end position="62"/>
    </location>
</feature>
<dbReference type="EMBL" id="JAFIQS010000007">
    <property type="protein sequence ID" value="KAG5167683.1"/>
    <property type="molecule type" value="Genomic_DNA"/>
</dbReference>
<protein>
    <submittedName>
        <fullName evidence="2">Uncharacterized protein</fullName>
    </submittedName>
</protein>
<accession>A0A8H7XXZ8</accession>
<organism evidence="2">
    <name type="scientific">Psilocybe cubensis</name>
    <name type="common">Psychedelic mushroom</name>
    <name type="synonym">Stropharia cubensis</name>
    <dbReference type="NCBI Taxonomy" id="181762"/>
    <lineage>
        <taxon>Eukaryota</taxon>
        <taxon>Fungi</taxon>
        <taxon>Dikarya</taxon>
        <taxon>Basidiomycota</taxon>
        <taxon>Agaricomycotina</taxon>
        <taxon>Agaricomycetes</taxon>
        <taxon>Agaricomycetidae</taxon>
        <taxon>Agaricales</taxon>
        <taxon>Agaricineae</taxon>
        <taxon>Strophariaceae</taxon>
        <taxon>Psilocybe</taxon>
    </lineage>
</organism>